<dbReference type="Proteomes" id="UP000325606">
    <property type="component" value="Chromosome"/>
</dbReference>
<dbReference type="AlphaFoldDB" id="A0A5J6LDM7"/>
<name>A0A5J6LDM7_9GAMM</name>
<organism evidence="1 2">
    <name type="scientific">Nitrincola iocasae</name>
    <dbReference type="NCBI Taxonomy" id="2614693"/>
    <lineage>
        <taxon>Bacteria</taxon>
        <taxon>Pseudomonadati</taxon>
        <taxon>Pseudomonadota</taxon>
        <taxon>Gammaproteobacteria</taxon>
        <taxon>Oceanospirillales</taxon>
        <taxon>Oceanospirillaceae</taxon>
        <taxon>Nitrincola</taxon>
    </lineage>
</organism>
<evidence type="ECO:0000313" key="2">
    <source>
        <dbReference type="Proteomes" id="UP000325606"/>
    </source>
</evidence>
<sequence length="267" mass="29217">MECWIGWQDALFYKGRFTLDEVSHSGPPDQLTLRARSADFKGSIKRKREQSYHGVKLGDILSSIAARNGLQLAMDASLASTPIDHLDQTSESDINLLTRLGEQYGAVATVKDNRLVFKPAGTGTTASGTEIPAITINRRDGDQHQYQRAERNSDYTGVQTHWQDTGTGEQQTVTVGSDENAKVLRHPHPNQAEAESAAKAEWRKLNRAGGKLTLTLAEGLAELYPETPVNVVGFKAEIDGTDWVTERVVHTVSEGGFTTQGELEVKG</sequence>
<accession>A0A5J6LDM7</accession>
<evidence type="ECO:0000313" key="1">
    <source>
        <dbReference type="EMBL" id="QEW06342.1"/>
    </source>
</evidence>
<dbReference type="SUPFAM" id="SSF69279">
    <property type="entry name" value="Phage tail proteins"/>
    <property type="match status" value="1"/>
</dbReference>
<proteinExistence type="predicted"/>
<keyword evidence="2" id="KW-1185">Reference proteome</keyword>
<protein>
    <submittedName>
        <fullName evidence="1">Phage late control D family protein</fullName>
    </submittedName>
</protein>
<reference evidence="1 2" key="1">
    <citation type="submission" date="2019-09" db="EMBL/GenBank/DDBJ databases">
        <title>Nitrincola iocasae sp. nov., a bacterium isolated from the sediment collected at a cold seep field in South China Sea.</title>
        <authorList>
            <person name="Zhang H."/>
            <person name="Wang H."/>
            <person name="Li C."/>
        </authorList>
    </citation>
    <scope>NUCLEOTIDE SEQUENCE [LARGE SCALE GENOMIC DNA]</scope>
    <source>
        <strain evidence="1 2">KXZD1103</strain>
    </source>
</reference>
<dbReference type="EMBL" id="CP044222">
    <property type="protein sequence ID" value="QEW06342.1"/>
    <property type="molecule type" value="Genomic_DNA"/>
</dbReference>
<dbReference type="Pfam" id="PF05954">
    <property type="entry name" value="Phage_GPD"/>
    <property type="match status" value="1"/>
</dbReference>
<dbReference type="KEGG" id="nik:F5I99_07395"/>
<gene>
    <name evidence="1" type="ORF">F5I99_07395</name>
</gene>